<dbReference type="PIRSF" id="PIRSF016789">
    <property type="entry name" value="DUF454"/>
    <property type="match status" value="1"/>
</dbReference>
<name>A0ABP7PKC3_9GAMM</name>
<dbReference type="PANTHER" id="PTHR35813">
    <property type="entry name" value="INNER MEMBRANE PROTEIN YBAN"/>
    <property type="match status" value="1"/>
</dbReference>
<accession>A0ABP7PKC3</accession>
<dbReference type="Pfam" id="PF04304">
    <property type="entry name" value="DUF454"/>
    <property type="match status" value="1"/>
</dbReference>
<reference evidence="3" key="1">
    <citation type="journal article" date="2019" name="Int. J. Syst. Evol. Microbiol.">
        <title>The Global Catalogue of Microorganisms (GCM) 10K type strain sequencing project: providing services to taxonomists for standard genome sequencing and annotation.</title>
        <authorList>
            <consortium name="The Broad Institute Genomics Platform"/>
            <consortium name="The Broad Institute Genome Sequencing Center for Infectious Disease"/>
            <person name="Wu L."/>
            <person name="Ma J."/>
        </authorList>
    </citation>
    <scope>NUCLEOTIDE SEQUENCE [LARGE SCALE GENOMIC DNA]</scope>
    <source>
        <strain evidence="3">JCM 17555</strain>
    </source>
</reference>
<dbReference type="Proteomes" id="UP001501337">
    <property type="component" value="Unassembled WGS sequence"/>
</dbReference>
<evidence type="ECO:0000313" key="2">
    <source>
        <dbReference type="EMBL" id="GAA3966015.1"/>
    </source>
</evidence>
<keyword evidence="3" id="KW-1185">Reference proteome</keyword>
<sequence>MALGVLGIVLPLLPTTPFLLLAAACFLRSSPEFHGWLVGHPHLGKYIEYYLGGRGMPFRAKVYTLAMLWSTMALSAWLVSNRWVSLTLLITGLAVSVHMARLPTRQSSEES</sequence>
<protein>
    <recommendedName>
        <fullName evidence="1">Inner membrane protein</fullName>
    </recommendedName>
</protein>
<comment type="subcellular location">
    <subcellularLocation>
        <location evidence="1">Cell inner membrane</location>
        <topology evidence="1">Multi-pass membrane protein</topology>
    </subcellularLocation>
</comment>
<keyword evidence="1" id="KW-1003">Cell membrane</keyword>
<evidence type="ECO:0000256" key="1">
    <source>
        <dbReference type="PIRNR" id="PIRNR016789"/>
    </source>
</evidence>
<keyword evidence="1" id="KW-0472">Membrane</keyword>
<comment type="caution">
    <text evidence="2">The sequence shown here is derived from an EMBL/GenBank/DDBJ whole genome shotgun (WGS) entry which is preliminary data.</text>
</comment>
<organism evidence="2 3">
    <name type="scientific">Allohahella marinimesophila</name>
    <dbReference type="NCBI Taxonomy" id="1054972"/>
    <lineage>
        <taxon>Bacteria</taxon>
        <taxon>Pseudomonadati</taxon>
        <taxon>Pseudomonadota</taxon>
        <taxon>Gammaproteobacteria</taxon>
        <taxon>Oceanospirillales</taxon>
        <taxon>Hahellaceae</taxon>
        <taxon>Allohahella</taxon>
    </lineage>
</organism>
<dbReference type="PANTHER" id="PTHR35813:SF1">
    <property type="entry name" value="INNER MEMBRANE PROTEIN YBAN"/>
    <property type="match status" value="1"/>
</dbReference>
<keyword evidence="1" id="KW-0997">Cell inner membrane</keyword>
<proteinExistence type="predicted"/>
<gene>
    <name evidence="2" type="ORF">GCM10022278_24900</name>
</gene>
<evidence type="ECO:0000313" key="3">
    <source>
        <dbReference type="Proteomes" id="UP001501337"/>
    </source>
</evidence>
<dbReference type="InterPro" id="IPR007401">
    <property type="entry name" value="DUF454"/>
</dbReference>
<dbReference type="EMBL" id="BAABBO010000011">
    <property type="protein sequence ID" value="GAA3966015.1"/>
    <property type="molecule type" value="Genomic_DNA"/>
</dbReference>